<dbReference type="RefSeq" id="XP_028879551.1">
    <property type="nucleotide sequence ID" value="XM_029029282.1"/>
</dbReference>
<proteinExistence type="predicted"/>
<evidence type="ECO:0000313" key="2">
    <source>
        <dbReference type="EMBL" id="ORC85485.1"/>
    </source>
</evidence>
<dbReference type="VEuPathDB" id="TriTrypDB:TM35_000352290"/>
<keyword evidence="3" id="KW-1185">Reference proteome</keyword>
<dbReference type="AlphaFoldDB" id="A0A1X0NL75"/>
<sequence length="101" mass="11123">MLTLTKGLLVGSPSPLLSPSDTRENHCKRGDSATDSTHFRLCVASILLLSSSPVCNKAKKNNNTSYSQKHQHKLYFASHPVCKKYTTQVKNKNYSKGVTPS</sequence>
<dbReference type="EMBL" id="NBCO01000035">
    <property type="protein sequence ID" value="ORC85485.1"/>
    <property type="molecule type" value="Genomic_DNA"/>
</dbReference>
<dbReference type="GeneID" id="39989062"/>
<evidence type="ECO:0000313" key="3">
    <source>
        <dbReference type="Proteomes" id="UP000192257"/>
    </source>
</evidence>
<feature type="compositionally biased region" description="Basic and acidic residues" evidence="1">
    <location>
        <begin position="21"/>
        <end position="32"/>
    </location>
</feature>
<protein>
    <submittedName>
        <fullName evidence="2">Uncharacterized protein</fullName>
    </submittedName>
</protein>
<feature type="region of interest" description="Disordered" evidence="1">
    <location>
        <begin position="1"/>
        <end position="33"/>
    </location>
</feature>
<gene>
    <name evidence="2" type="ORF">TM35_000352290</name>
</gene>
<organism evidence="2 3">
    <name type="scientific">Trypanosoma theileri</name>
    <dbReference type="NCBI Taxonomy" id="67003"/>
    <lineage>
        <taxon>Eukaryota</taxon>
        <taxon>Discoba</taxon>
        <taxon>Euglenozoa</taxon>
        <taxon>Kinetoplastea</taxon>
        <taxon>Metakinetoplastina</taxon>
        <taxon>Trypanosomatida</taxon>
        <taxon>Trypanosomatidae</taxon>
        <taxon>Trypanosoma</taxon>
    </lineage>
</organism>
<name>A0A1X0NL75_9TRYP</name>
<feature type="compositionally biased region" description="Low complexity" evidence="1">
    <location>
        <begin position="7"/>
        <end position="20"/>
    </location>
</feature>
<dbReference type="Proteomes" id="UP000192257">
    <property type="component" value="Unassembled WGS sequence"/>
</dbReference>
<reference evidence="2 3" key="1">
    <citation type="submission" date="2017-03" db="EMBL/GenBank/DDBJ databases">
        <title>An alternative strategy for trypanosome survival in the mammalian bloodstream revealed through genome and transcriptome analysis of the ubiquitous bovine parasite Trypanosoma (Megatrypanum) theileri.</title>
        <authorList>
            <person name="Kelly S."/>
            <person name="Ivens A."/>
            <person name="Mott A."/>
            <person name="O'Neill E."/>
            <person name="Emms D."/>
            <person name="Macleod O."/>
            <person name="Voorheis P."/>
            <person name="Matthews J."/>
            <person name="Matthews K."/>
            <person name="Carrington M."/>
        </authorList>
    </citation>
    <scope>NUCLEOTIDE SEQUENCE [LARGE SCALE GENOMIC DNA]</scope>
    <source>
        <strain evidence="2">Edinburgh</strain>
    </source>
</reference>
<evidence type="ECO:0000256" key="1">
    <source>
        <dbReference type="SAM" id="MobiDB-lite"/>
    </source>
</evidence>
<comment type="caution">
    <text evidence="2">The sequence shown here is derived from an EMBL/GenBank/DDBJ whole genome shotgun (WGS) entry which is preliminary data.</text>
</comment>
<accession>A0A1X0NL75</accession>